<accession>A0A6V7VN93</accession>
<dbReference type="GO" id="GO:0012505">
    <property type="term" value="C:endomembrane system"/>
    <property type="evidence" value="ECO:0007669"/>
    <property type="project" value="TreeGrafter"/>
</dbReference>
<dbReference type="PANTHER" id="PTHR43372">
    <property type="entry name" value="FATTY-ACID AMIDE HYDROLASE"/>
    <property type="match status" value="1"/>
</dbReference>
<evidence type="ECO:0000259" key="3">
    <source>
        <dbReference type="Pfam" id="PF01425"/>
    </source>
</evidence>
<dbReference type="PIRSF" id="PIRSF001221">
    <property type="entry name" value="Amidase_fungi"/>
    <property type="match status" value="1"/>
</dbReference>
<dbReference type="AlphaFoldDB" id="A0A6V7VN93"/>
<dbReference type="InterPro" id="IPR052739">
    <property type="entry name" value="FAAH2"/>
</dbReference>
<dbReference type="PANTHER" id="PTHR43372:SF4">
    <property type="entry name" value="FATTY-ACID AMIDE HYDROLASE 2"/>
    <property type="match status" value="1"/>
</dbReference>
<sequence length="603" mass="67354">MPLIITLLRLSVSWYFWAVSFVFRLWNFLYKRRIVDKAENEVLLISAGEAAAMIRRGEIGSLQLVEAYIERIQHVDGMLNAVVENNFTKAREIAQHVDNYLSLINRNSEELAKLAKTKPLFGVPFTVKDNTFCKDFVCTAGVPARKQNEPCDEDAEAVKRVKDAGAILLAITNVPELALWWESSNKLYGRTNNPYDVRRTPGGSSGGEGALIAAAGSVIGLGNDVGGSLRVPAVFCGIFGLKPGPGIVPSSGIIPHVRGGYVTQMASAGPMARYASDLALMLQVLAGEDVAQNRLHLQQPVNFKNVKIFYMEEIKSLFCEKLSNEMRHVVRKTAKYFEKKYDISTHRLDLLLAHHAHEMFLTSLDEDDYEKITMAMSNSKELFPRPGLFLMLEVVTLLKWHLLDPWNCSLVRIIPHVRGGYVTQMASAGPMARYASDLALMLQYDVNCVFELIKFPLCLSDHTLPAIFTGMRSKLPKKNEARRKFINSKRDQLRREIIDLLGRDGILIFPAWPTTAPFHHQPLLTPMNILYTALWNTLALPVLACPMGINSEGLPVGVQIVCAPDSERLLLAAAQDLEEGFGGWTPPEPPGGWRQFVRRIVSR</sequence>
<evidence type="ECO:0000256" key="1">
    <source>
        <dbReference type="ARBA" id="ARBA00009199"/>
    </source>
</evidence>
<evidence type="ECO:0000256" key="2">
    <source>
        <dbReference type="PIRSR" id="PIRSR001221-1"/>
    </source>
</evidence>
<gene>
    <name evidence="4" type="ORF">MENT_LOCUS27380</name>
</gene>
<name>A0A6V7VN93_MELEN</name>
<feature type="active site" description="Acyl-ester intermediate" evidence="2">
    <location>
        <position position="228"/>
    </location>
</feature>
<reference evidence="4 5" key="1">
    <citation type="submission" date="2020-08" db="EMBL/GenBank/DDBJ databases">
        <authorList>
            <person name="Koutsovoulos G."/>
            <person name="Danchin GJ E."/>
        </authorList>
    </citation>
    <scope>NUCLEOTIDE SEQUENCE [LARGE SCALE GENOMIC DNA]</scope>
</reference>
<dbReference type="Gene3D" id="3.90.1300.10">
    <property type="entry name" value="Amidase signature (AS) domain"/>
    <property type="match status" value="2"/>
</dbReference>
<dbReference type="InterPro" id="IPR036928">
    <property type="entry name" value="AS_sf"/>
</dbReference>
<comment type="caution">
    <text evidence="4">The sequence shown here is derived from an EMBL/GenBank/DDBJ whole genome shotgun (WGS) entry which is preliminary data.</text>
</comment>
<feature type="active site" description="Charge relay system" evidence="2">
    <location>
        <position position="204"/>
    </location>
</feature>
<dbReference type="InterPro" id="IPR023631">
    <property type="entry name" value="Amidase_dom"/>
</dbReference>
<evidence type="ECO:0000313" key="4">
    <source>
        <dbReference type="EMBL" id="CAD2175641.1"/>
    </source>
</evidence>
<dbReference type="Pfam" id="PF01425">
    <property type="entry name" value="Amidase"/>
    <property type="match status" value="2"/>
</dbReference>
<organism evidence="4 5">
    <name type="scientific">Meloidogyne enterolobii</name>
    <name type="common">Root-knot nematode worm</name>
    <name type="synonym">Meloidogyne mayaguensis</name>
    <dbReference type="NCBI Taxonomy" id="390850"/>
    <lineage>
        <taxon>Eukaryota</taxon>
        <taxon>Metazoa</taxon>
        <taxon>Ecdysozoa</taxon>
        <taxon>Nematoda</taxon>
        <taxon>Chromadorea</taxon>
        <taxon>Rhabditida</taxon>
        <taxon>Tylenchina</taxon>
        <taxon>Tylenchomorpha</taxon>
        <taxon>Tylenchoidea</taxon>
        <taxon>Meloidogynidae</taxon>
        <taxon>Meloidogyninae</taxon>
        <taxon>Meloidogyne</taxon>
    </lineage>
</organism>
<dbReference type="SUPFAM" id="SSF75304">
    <property type="entry name" value="Amidase signature (AS) enzymes"/>
    <property type="match status" value="1"/>
</dbReference>
<proteinExistence type="inferred from homology"/>
<protein>
    <recommendedName>
        <fullName evidence="3">Amidase domain-containing protein</fullName>
    </recommendedName>
</protein>
<dbReference type="PROSITE" id="PS00571">
    <property type="entry name" value="AMIDASES"/>
    <property type="match status" value="1"/>
</dbReference>
<feature type="active site" description="Charge relay system" evidence="2">
    <location>
        <position position="128"/>
    </location>
</feature>
<dbReference type="EMBL" id="CAJEWN010000258">
    <property type="protein sequence ID" value="CAD2175641.1"/>
    <property type="molecule type" value="Genomic_DNA"/>
</dbReference>
<dbReference type="InterPro" id="IPR020556">
    <property type="entry name" value="Amidase_CS"/>
</dbReference>
<dbReference type="Proteomes" id="UP000580250">
    <property type="component" value="Unassembled WGS sequence"/>
</dbReference>
<comment type="similarity">
    <text evidence="1">Belongs to the amidase family.</text>
</comment>
<dbReference type="OrthoDB" id="6428749at2759"/>
<feature type="domain" description="Amidase" evidence="3">
    <location>
        <begin position="64"/>
        <end position="368"/>
    </location>
</feature>
<evidence type="ECO:0000313" key="5">
    <source>
        <dbReference type="Proteomes" id="UP000580250"/>
    </source>
</evidence>
<feature type="domain" description="Amidase" evidence="3">
    <location>
        <begin position="481"/>
        <end position="571"/>
    </location>
</feature>